<dbReference type="AlphaFoldDB" id="A0A7X5TL00"/>
<proteinExistence type="predicted"/>
<accession>A0A7X5TL00</accession>
<evidence type="ECO:0000313" key="1">
    <source>
        <dbReference type="EMBL" id="NHB96605.1"/>
    </source>
</evidence>
<sequence length="115" mass="13324">MFIHGEYIFTITEHTLGSASQVYVTQDQILLEGKAAPQLQWGTDKTRGTRMKMSKGIYVMKGGLITFNRKSLTINRKLKKITRKRILSEKMDSKAFSHQLFNNDSKDKVNMIRFH</sequence>
<evidence type="ECO:0000313" key="2">
    <source>
        <dbReference type="Proteomes" id="UP000547931"/>
    </source>
</evidence>
<dbReference type="EMBL" id="PUJV01000008">
    <property type="protein sequence ID" value="NHB96605.1"/>
    <property type="molecule type" value="Genomic_DNA"/>
</dbReference>
<organism evidence="1 2">
    <name type="scientific">Photorhabdus stackebrandtii</name>
    <dbReference type="NCBI Taxonomy" id="1123042"/>
    <lineage>
        <taxon>Bacteria</taxon>
        <taxon>Pseudomonadati</taxon>
        <taxon>Pseudomonadota</taxon>
        <taxon>Gammaproteobacteria</taxon>
        <taxon>Enterobacterales</taxon>
        <taxon>Morganellaceae</taxon>
        <taxon>Photorhabdus</taxon>
    </lineage>
</organism>
<reference evidence="1 2" key="1">
    <citation type="submission" date="2018-02" db="EMBL/GenBank/DDBJ databases">
        <authorList>
            <person name="Machado R.A."/>
        </authorList>
    </citation>
    <scope>NUCLEOTIDE SEQUENCE [LARGE SCALE GENOMIC DNA]</scope>
    <source>
        <strain evidence="1 2">DSM 23271</strain>
    </source>
</reference>
<comment type="caution">
    <text evidence="1">The sequence shown here is derived from an EMBL/GenBank/DDBJ whole genome shotgun (WGS) entry which is preliminary data.</text>
</comment>
<name>A0A7X5TL00_9GAMM</name>
<gene>
    <name evidence="1" type="ORF">C5470_09360</name>
</gene>
<protein>
    <submittedName>
        <fullName evidence="1">Uncharacterized protein</fullName>
    </submittedName>
</protein>
<dbReference type="Proteomes" id="UP000547931">
    <property type="component" value="Unassembled WGS sequence"/>
</dbReference>
<dbReference type="RefSeq" id="WP_166288042.1">
    <property type="nucleotide sequence ID" value="NZ_CAWPIE010000008.1"/>
</dbReference>
<keyword evidence="2" id="KW-1185">Reference proteome</keyword>